<sequence>MGGRFVLPLFSAVRAGRSLHAGTSVLLAGTLVLAGTGCDPLGTSANPEATPAPRATPQPARATVQVRRATIVDAIKVLGRVVSSQEADLSFRNSGRIREVYVQPGDLVQAGQVLAELDQRDLPWSLAKARVEAERQEVRVAAAQAKEVVDDTRLDVLNVRAAEMAVDQALINVEKAQVGAQDADIKKAEADLAARRAELDRIRFDVEDRNALLAGKRVELELKQLPPEPLDIVSAQAAVETARIRLEQLKAGPRREDVRAAELALEMERTKLIKLKDQPRIRPEEIANAQLDVEKAQVALTRVLADIDAGQIRTEESRQAAVKAAQNQMLQANNTLDKVRASANESRVDEIRAQEQVIQLAEIALAKVRTVPTSDVAAAEAALASAQTRLEQVARVGRDEAELNALRAQVQSMELNVENARRSTGVAEANTAAASAKLDQLLRGPLDFDARDAQNKVGIARVAVDAARARLQLRRDTIAQTRAVAAFDVETLRRAVDAARLDVQNFESQMGDVKIVAPFAGRVTRVAARPGDNVNAFMPLFNVSSLQGLVVKADISEADVARIGVGMKADLTMDAFPNQVIVGTIAALPELTTGSVGQAPDRSTRIVVNWPGAGAEMGMLARVQVTLLVKPDVLMVPNGAVRTVGKRKFVEYMDGDIKRSRNVETGIQTDAETEITSGVQEGQVILAGQS</sequence>
<evidence type="ECO:0000256" key="1">
    <source>
        <dbReference type="ARBA" id="ARBA00004196"/>
    </source>
</evidence>
<feature type="coiled-coil region" evidence="3">
    <location>
        <begin position="376"/>
        <end position="423"/>
    </location>
</feature>
<name>A0A6J4KJB2_9CHLR</name>
<evidence type="ECO:0000256" key="3">
    <source>
        <dbReference type="SAM" id="Coils"/>
    </source>
</evidence>
<reference evidence="4" key="1">
    <citation type="submission" date="2020-02" db="EMBL/GenBank/DDBJ databases">
        <authorList>
            <person name="Meier V. D."/>
        </authorList>
    </citation>
    <scope>NUCLEOTIDE SEQUENCE</scope>
    <source>
        <strain evidence="4">AVDCRST_MAG77</strain>
    </source>
</reference>
<dbReference type="PANTHER" id="PTHR32347:SF23">
    <property type="entry name" value="BLL5650 PROTEIN"/>
    <property type="match status" value="1"/>
</dbReference>
<dbReference type="Gene3D" id="6.20.50.140">
    <property type="match status" value="1"/>
</dbReference>
<dbReference type="Gene3D" id="2.40.30.170">
    <property type="match status" value="1"/>
</dbReference>
<evidence type="ECO:0000313" key="4">
    <source>
        <dbReference type="EMBL" id="CAA9305049.1"/>
    </source>
</evidence>
<accession>A0A6J4KJB2</accession>
<dbReference type="EMBL" id="CADCTC010000313">
    <property type="protein sequence ID" value="CAA9305049.1"/>
    <property type="molecule type" value="Genomic_DNA"/>
</dbReference>
<dbReference type="AlphaFoldDB" id="A0A6J4KJB2"/>
<dbReference type="PANTHER" id="PTHR32347">
    <property type="entry name" value="EFFLUX SYSTEM COMPONENT YKNX-RELATED"/>
    <property type="match status" value="1"/>
</dbReference>
<proteinExistence type="predicted"/>
<protein>
    <recommendedName>
        <fullName evidence="5">RND efflux pump membrane fusion protein barrel-sandwich domain-containing protein</fullName>
    </recommendedName>
</protein>
<dbReference type="GO" id="GO:0030313">
    <property type="term" value="C:cell envelope"/>
    <property type="evidence" value="ECO:0007669"/>
    <property type="project" value="UniProtKB-SubCell"/>
</dbReference>
<dbReference type="Gene3D" id="2.40.50.100">
    <property type="match status" value="1"/>
</dbReference>
<comment type="subcellular location">
    <subcellularLocation>
        <location evidence="1">Cell envelope</location>
    </subcellularLocation>
</comment>
<organism evidence="4">
    <name type="scientific">uncultured Chloroflexota bacterium</name>
    <dbReference type="NCBI Taxonomy" id="166587"/>
    <lineage>
        <taxon>Bacteria</taxon>
        <taxon>Bacillati</taxon>
        <taxon>Chloroflexota</taxon>
        <taxon>environmental samples</taxon>
    </lineage>
</organism>
<dbReference type="InterPro" id="IPR050465">
    <property type="entry name" value="UPF0194_transport"/>
</dbReference>
<gene>
    <name evidence="4" type="ORF">AVDCRST_MAG77-6011</name>
</gene>
<evidence type="ECO:0000256" key="2">
    <source>
        <dbReference type="ARBA" id="ARBA00023054"/>
    </source>
</evidence>
<dbReference type="SUPFAM" id="SSF111369">
    <property type="entry name" value="HlyD-like secretion proteins"/>
    <property type="match status" value="2"/>
</dbReference>
<dbReference type="Gene3D" id="1.10.287.470">
    <property type="entry name" value="Helix hairpin bin"/>
    <property type="match status" value="1"/>
</dbReference>
<evidence type="ECO:0008006" key="5">
    <source>
        <dbReference type="Google" id="ProtNLM"/>
    </source>
</evidence>
<keyword evidence="2 3" id="KW-0175">Coiled coil</keyword>